<dbReference type="InterPro" id="IPR011990">
    <property type="entry name" value="TPR-like_helical_dom_sf"/>
</dbReference>
<dbReference type="Gene3D" id="1.25.40.390">
    <property type="match status" value="1"/>
</dbReference>
<dbReference type="Pfam" id="PF07980">
    <property type="entry name" value="SusD_RagB"/>
    <property type="match status" value="1"/>
</dbReference>
<protein>
    <submittedName>
        <fullName evidence="8">RagB/SusD family nutrient uptake outer membrane protein</fullName>
    </submittedName>
</protein>
<evidence type="ECO:0000256" key="1">
    <source>
        <dbReference type="ARBA" id="ARBA00004442"/>
    </source>
</evidence>
<keyword evidence="9" id="KW-1185">Reference proteome</keyword>
<reference evidence="8 9" key="1">
    <citation type="submission" date="2020-04" db="EMBL/GenBank/DDBJ databases">
        <authorList>
            <person name="Yin C."/>
        </authorList>
    </citation>
    <scope>NUCLEOTIDE SEQUENCE [LARGE SCALE GENOMIC DNA]</scope>
    <source>
        <strain evidence="8 9">Ak56</strain>
    </source>
</reference>
<dbReference type="Pfam" id="PF14322">
    <property type="entry name" value="SusD-like_3"/>
    <property type="match status" value="1"/>
</dbReference>
<gene>
    <name evidence="8" type="ORF">HGH91_22585</name>
</gene>
<dbReference type="RefSeq" id="WP_168741071.1">
    <property type="nucleotide sequence ID" value="NZ_JABAHZ010000006.1"/>
</dbReference>
<evidence type="ECO:0000256" key="2">
    <source>
        <dbReference type="ARBA" id="ARBA00006275"/>
    </source>
</evidence>
<feature type="domain" description="SusD-like N-terminal" evidence="7">
    <location>
        <begin position="108"/>
        <end position="244"/>
    </location>
</feature>
<dbReference type="Proteomes" id="UP000552864">
    <property type="component" value="Unassembled WGS sequence"/>
</dbReference>
<keyword evidence="3" id="KW-0732">Signal</keyword>
<proteinExistence type="inferred from homology"/>
<dbReference type="CDD" id="cd08977">
    <property type="entry name" value="SusD"/>
    <property type="match status" value="1"/>
</dbReference>
<dbReference type="EMBL" id="JABAHZ010000006">
    <property type="protein sequence ID" value="NLR81431.1"/>
    <property type="molecule type" value="Genomic_DNA"/>
</dbReference>
<comment type="caution">
    <text evidence="8">The sequence shown here is derived from an EMBL/GenBank/DDBJ whole genome shotgun (WGS) entry which is preliminary data.</text>
</comment>
<organism evidence="8 9">
    <name type="scientific">Chitinophaga eiseniae</name>
    <dbReference type="NCBI Taxonomy" id="634771"/>
    <lineage>
        <taxon>Bacteria</taxon>
        <taxon>Pseudomonadati</taxon>
        <taxon>Bacteroidota</taxon>
        <taxon>Chitinophagia</taxon>
        <taxon>Chitinophagales</taxon>
        <taxon>Chitinophagaceae</taxon>
        <taxon>Chitinophaga</taxon>
    </lineage>
</organism>
<keyword evidence="5" id="KW-0998">Cell outer membrane</keyword>
<feature type="domain" description="RagB/SusD" evidence="6">
    <location>
        <begin position="335"/>
        <end position="483"/>
    </location>
</feature>
<dbReference type="SUPFAM" id="SSF48452">
    <property type="entry name" value="TPR-like"/>
    <property type="match status" value="1"/>
</dbReference>
<dbReference type="InterPro" id="IPR012944">
    <property type="entry name" value="SusD_RagB_dom"/>
</dbReference>
<dbReference type="AlphaFoldDB" id="A0A847SHW7"/>
<name>A0A847SHW7_9BACT</name>
<keyword evidence="4" id="KW-0472">Membrane</keyword>
<evidence type="ECO:0000256" key="5">
    <source>
        <dbReference type="ARBA" id="ARBA00023237"/>
    </source>
</evidence>
<dbReference type="GO" id="GO:0009279">
    <property type="term" value="C:cell outer membrane"/>
    <property type="evidence" value="ECO:0007669"/>
    <property type="project" value="UniProtKB-SubCell"/>
</dbReference>
<evidence type="ECO:0000313" key="8">
    <source>
        <dbReference type="EMBL" id="NLR81431.1"/>
    </source>
</evidence>
<dbReference type="InterPro" id="IPR033985">
    <property type="entry name" value="SusD-like_N"/>
</dbReference>
<evidence type="ECO:0000313" key="9">
    <source>
        <dbReference type="Proteomes" id="UP000552864"/>
    </source>
</evidence>
<comment type="similarity">
    <text evidence="2">Belongs to the SusD family.</text>
</comment>
<evidence type="ECO:0000259" key="6">
    <source>
        <dbReference type="Pfam" id="PF07980"/>
    </source>
</evidence>
<sequence>MQIILSITQTLTKTAIVLLALIICLFEISCKKLIKVDNPTTSISGENVFTNSQTAAALLTGIYTQMSSSAITIGDLTSIGFFTGLSGDELTLYSGANNPDLEAYYQNKIIASSMGSANSIWVNIYPKLFTVNSVIENVPKATELSESVKNQLLGEAKFMRAFFYFYLVNLYGDVPLVLSTNYTVNNVLVRSAKSDVWAQIISDLNDAKSLLSGDYLNSALTGKTTERVRPNKWAAIALLSRCYLYTHKWKSAEDQATEIINNSSVYHLDSLNNVFLSNNWEAIWQLQPVNIASNTEDAKTYVLHSTGLSFLKPVYLSNQIVNSFEDNDQRKNRWINSIDISGQTYYYANKYKSDSINAPLTEYHTVLRLGEQFLIRAEARAQQNNLQGSLDDINVIRKRAWLEDFKTNNSVQILSEIYHQRQLELFTEWGHRWLDMKRLQTVDSIMAIVTPIKGGTWSSNWQLYPIPPLDILADGNIIQNPGY</sequence>
<evidence type="ECO:0000256" key="4">
    <source>
        <dbReference type="ARBA" id="ARBA00023136"/>
    </source>
</evidence>
<accession>A0A847SHW7</accession>
<comment type="subcellular location">
    <subcellularLocation>
        <location evidence="1">Cell outer membrane</location>
    </subcellularLocation>
</comment>
<evidence type="ECO:0000259" key="7">
    <source>
        <dbReference type="Pfam" id="PF14322"/>
    </source>
</evidence>
<evidence type="ECO:0000256" key="3">
    <source>
        <dbReference type="ARBA" id="ARBA00022729"/>
    </source>
</evidence>